<dbReference type="RefSeq" id="WP_124397666.1">
    <property type="nucleotide sequence ID" value="NZ_BHZE01000008.1"/>
</dbReference>
<feature type="transmembrane region" description="Helical" evidence="6">
    <location>
        <begin position="43"/>
        <end position="60"/>
    </location>
</feature>
<comment type="subcellular location">
    <subcellularLocation>
        <location evidence="1">Membrane</location>
        <topology evidence="1">Multi-pass membrane protein</topology>
    </subcellularLocation>
</comment>
<dbReference type="PANTHER" id="PTHR43461:SF1">
    <property type="entry name" value="TRANSMEMBRANE PROTEIN 256"/>
    <property type="match status" value="1"/>
</dbReference>
<evidence type="ECO:0000256" key="5">
    <source>
        <dbReference type="ARBA" id="ARBA00023136"/>
    </source>
</evidence>
<reference evidence="7 8" key="1">
    <citation type="submission" date="2018-11" db="EMBL/GenBank/DDBJ databases">
        <title>Schleiferia aggregans sp. nov., a moderately thermophilic heterotrophic bacterium isolated from microbial mats at a terrestrial hot spring.</title>
        <authorList>
            <person name="Iino T."/>
            <person name="Ohkuma M."/>
            <person name="Haruta S."/>
        </authorList>
    </citation>
    <scope>NUCLEOTIDE SEQUENCE [LARGE SCALE GENOMIC DNA]</scope>
    <source>
        <strain evidence="7 8">LA</strain>
    </source>
</reference>
<comment type="similarity">
    <text evidence="2">Belongs to the UPF0382 family.</text>
</comment>
<dbReference type="Pfam" id="PF04241">
    <property type="entry name" value="DUF423"/>
    <property type="match status" value="1"/>
</dbReference>
<dbReference type="Proteomes" id="UP000286715">
    <property type="component" value="Unassembled WGS sequence"/>
</dbReference>
<keyword evidence="8" id="KW-1185">Reference proteome</keyword>
<accession>A0A401XKT2</accession>
<evidence type="ECO:0000256" key="3">
    <source>
        <dbReference type="ARBA" id="ARBA00022692"/>
    </source>
</evidence>
<evidence type="ECO:0000313" key="8">
    <source>
        <dbReference type="Proteomes" id="UP000286715"/>
    </source>
</evidence>
<organism evidence="7 8">
    <name type="scientific">Thermaurantimonas aggregans</name>
    <dbReference type="NCBI Taxonomy" id="2173829"/>
    <lineage>
        <taxon>Bacteria</taxon>
        <taxon>Pseudomonadati</taxon>
        <taxon>Bacteroidota</taxon>
        <taxon>Flavobacteriia</taxon>
        <taxon>Flavobacteriales</taxon>
        <taxon>Schleiferiaceae</taxon>
        <taxon>Thermaurantimonas</taxon>
    </lineage>
</organism>
<protein>
    <submittedName>
        <fullName evidence="7">Membrane protein</fullName>
    </submittedName>
</protein>
<keyword evidence="3 6" id="KW-0812">Transmembrane</keyword>
<name>A0A401XKT2_9FLAO</name>
<dbReference type="InterPro" id="IPR006696">
    <property type="entry name" value="DUF423"/>
</dbReference>
<proteinExistence type="inferred from homology"/>
<evidence type="ECO:0000256" key="4">
    <source>
        <dbReference type="ARBA" id="ARBA00022989"/>
    </source>
</evidence>
<keyword evidence="4 6" id="KW-1133">Transmembrane helix</keyword>
<keyword evidence="5 6" id="KW-0472">Membrane</keyword>
<dbReference type="EMBL" id="BHZE01000008">
    <property type="protein sequence ID" value="GCD77603.1"/>
    <property type="molecule type" value="Genomic_DNA"/>
</dbReference>
<evidence type="ECO:0000256" key="2">
    <source>
        <dbReference type="ARBA" id="ARBA00009694"/>
    </source>
</evidence>
<sequence length="130" mass="14354">MKNKRFLLIGLFLLITGIVLGALAAHALKAHLTTNQLESFKTGVFYQLLHALLFISFGLYTTSETQKPNIALGLYLALVGVLLFSLSIYFLNLQNLIGISLRWLGPVTPVGGVLMIIGWSAVFLKFFKIN</sequence>
<comment type="caution">
    <text evidence="7">The sequence shown here is derived from an EMBL/GenBank/DDBJ whole genome shotgun (WGS) entry which is preliminary data.</text>
</comment>
<dbReference type="PANTHER" id="PTHR43461">
    <property type="entry name" value="TRANSMEMBRANE PROTEIN 256"/>
    <property type="match status" value="1"/>
</dbReference>
<gene>
    <name evidence="7" type="ORF">JCM31826_10850</name>
</gene>
<evidence type="ECO:0000256" key="1">
    <source>
        <dbReference type="ARBA" id="ARBA00004141"/>
    </source>
</evidence>
<dbReference type="AlphaFoldDB" id="A0A401XKT2"/>
<feature type="transmembrane region" description="Helical" evidence="6">
    <location>
        <begin position="103"/>
        <end position="127"/>
    </location>
</feature>
<feature type="transmembrane region" description="Helical" evidence="6">
    <location>
        <begin position="72"/>
        <end position="91"/>
    </location>
</feature>
<evidence type="ECO:0000313" key="7">
    <source>
        <dbReference type="EMBL" id="GCD77603.1"/>
    </source>
</evidence>
<dbReference type="OrthoDB" id="9802121at2"/>
<evidence type="ECO:0000256" key="6">
    <source>
        <dbReference type="SAM" id="Phobius"/>
    </source>
</evidence>
<dbReference type="GO" id="GO:0016020">
    <property type="term" value="C:membrane"/>
    <property type="evidence" value="ECO:0007669"/>
    <property type="project" value="UniProtKB-SubCell"/>
</dbReference>